<proteinExistence type="predicted"/>
<protein>
    <submittedName>
        <fullName evidence="1">Uncharacterized protein</fullName>
    </submittedName>
</protein>
<reference evidence="1" key="1">
    <citation type="submission" date="2020-04" db="EMBL/GenBank/DDBJ databases">
        <authorList>
            <person name="Chiriac C."/>
            <person name="Salcher M."/>
            <person name="Ghai R."/>
            <person name="Kavagutti S V."/>
        </authorList>
    </citation>
    <scope>NUCLEOTIDE SEQUENCE</scope>
</reference>
<gene>
    <name evidence="1" type="ORF">UFOVP556_7</name>
</gene>
<organism evidence="1">
    <name type="scientific">uncultured Caudovirales phage</name>
    <dbReference type="NCBI Taxonomy" id="2100421"/>
    <lineage>
        <taxon>Viruses</taxon>
        <taxon>Duplodnaviria</taxon>
        <taxon>Heunggongvirae</taxon>
        <taxon>Uroviricota</taxon>
        <taxon>Caudoviricetes</taxon>
        <taxon>Peduoviridae</taxon>
        <taxon>Maltschvirus</taxon>
        <taxon>Maltschvirus maltsch</taxon>
    </lineage>
</organism>
<evidence type="ECO:0000313" key="1">
    <source>
        <dbReference type="EMBL" id="CAB4149552.1"/>
    </source>
</evidence>
<name>A0A6J5MSZ3_9CAUD</name>
<dbReference type="EMBL" id="LR796530">
    <property type="protein sequence ID" value="CAB4149552.1"/>
    <property type="molecule type" value="Genomic_DNA"/>
</dbReference>
<accession>A0A6J5MSZ3</accession>
<sequence>MNQLTIITALNALGFESGWAANEHGIILWENEEKQPTEAELKKAGWVKPNAE</sequence>